<evidence type="ECO:0000313" key="2">
    <source>
        <dbReference type="EMBL" id="SFF00709.1"/>
    </source>
</evidence>
<dbReference type="InterPro" id="IPR033788">
    <property type="entry name" value="VbhA-like"/>
</dbReference>
<dbReference type="STRING" id="1177982.SAMN04489711_109169"/>
<dbReference type="RefSeq" id="WP_092940176.1">
    <property type="nucleotide sequence ID" value="NZ_FONX01000009.1"/>
</dbReference>
<keyword evidence="3" id="KW-1185">Reference proteome</keyword>
<evidence type="ECO:0000313" key="3">
    <source>
        <dbReference type="Proteomes" id="UP000199119"/>
    </source>
</evidence>
<dbReference type="Pfam" id="PF18495">
    <property type="entry name" value="VbhA"/>
    <property type="match status" value="1"/>
</dbReference>
<name>A0A1I2F6V7_9BURK</name>
<accession>A0A1I2F6V7</accession>
<proteinExistence type="predicted"/>
<organism evidence="2 3">
    <name type="scientific">Paracidovorax wautersii</name>
    <dbReference type="NCBI Taxonomy" id="1177982"/>
    <lineage>
        <taxon>Bacteria</taxon>
        <taxon>Pseudomonadati</taxon>
        <taxon>Pseudomonadota</taxon>
        <taxon>Betaproteobacteria</taxon>
        <taxon>Burkholderiales</taxon>
        <taxon>Comamonadaceae</taxon>
        <taxon>Paracidovorax</taxon>
    </lineage>
</organism>
<dbReference type="AlphaFoldDB" id="A0A1I2F6V7"/>
<evidence type="ECO:0000259" key="1">
    <source>
        <dbReference type="Pfam" id="PF18495"/>
    </source>
</evidence>
<feature type="domain" description="Antitoxin VbhA" evidence="1">
    <location>
        <begin position="14"/>
        <end position="53"/>
    </location>
</feature>
<dbReference type="EMBL" id="FONX01000009">
    <property type="protein sequence ID" value="SFF00709.1"/>
    <property type="molecule type" value="Genomic_DNA"/>
</dbReference>
<sequence>MRTGTISEAEKARRRKAVDVARGNIGLSGFKISEAHEAHAQRYVDGEIDLAEFLKPGLPSSPAKRT</sequence>
<dbReference type="Gene3D" id="1.10.8.1050">
    <property type="entry name" value="Antitoxin VbhA-like"/>
    <property type="match status" value="1"/>
</dbReference>
<dbReference type="CDD" id="cd11586">
    <property type="entry name" value="VbhA_like"/>
    <property type="match status" value="1"/>
</dbReference>
<dbReference type="InterPro" id="IPR041535">
    <property type="entry name" value="VbhA"/>
</dbReference>
<dbReference type="InterPro" id="IPR043038">
    <property type="entry name" value="VbhA_sf"/>
</dbReference>
<protein>
    <recommendedName>
        <fullName evidence="1">Antitoxin VbhA domain-containing protein</fullName>
    </recommendedName>
</protein>
<dbReference type="Proteomes" id="UP000199119">
    <property type="component" value="Unassembled WGS sequence"/>
</dbReference>
<reference evidence="3" key="1">
    <citation type="submission" date="2016-10" db="EMBL/GenBank/DDBJ databases">
        <authorList>
            <person name="Varghese N."/>
            <person name="Submissions S."/>
        </authorList>
    </citation>
    <scope>NUCLEOTIDE SEQUENCE [LARGE SCALE GENOMIC DNA]</scope>
    <source>
        <strain evidence="3">DSM 27981</strain>
    </source>
</reference>
<gene>
    <name evidence="2" type="ORF">SAMN04489711_109169</name>
</gene>
<dbReference type="OrthoDB" id="7031576at2"/>